<name>A0A6J3HGT7_SAPAP</name>
<reference evidence="3" key="1">
    <citation type="submission" date="2025-08" db="UniProtKB">
        <authorList>
            <consortium name="RefSeq"/>
        </authorList>
    </citation>
    <scope>IDENTIFICATION</scope>
    <source>
        <tissue evidence="3">Blood</tissue>
    </source>
</reference>
<feature type="compositionally biased region" description="Basic and acidic residues" evidence="1">
    <location>
        <begin position="52"/>
        <end position="62"/>
    </location>
</feature>
<accession>A0A6J3HGT7</accession>
<dbReference type="RefSeq" id="XP_032129713.1">
    <property type="nucleotide sequence ID" value="XM_032273822.1"/>
</dbReference>
<sequence>MEETHLRHMKALLGSYAHSVEDTHVQIGQVHEEFKQNIENVSVEMLLRKFAESKGTGREKPGESGQPSGIAMWGCG</sequence>
<dbReference type="PANTHER" id="PTHR23065:SF6">
    <property type="entry name" value="F-BAR DOMAIN ONLY PROTEIN 1"/>
    <property type="match status" value="1"/>
</dbReference>
<dbReference type="SUPFAM" id="SSF103657">
    <property type="entry name" value="BAR/IMD domain-like"/>
    <property type="match status" value="1"/>
</dbReference>
<gene>
    <name evidence="3" type="primary">LOC116548280</name>
</gene>
<dbReference type="GO" id="GO:0005905">
    <property type="term" value="C:clathrin-coated pit"/>
    <property type="evidence" value="ECO:0007669"/>
    <property type="project" value="TreeGrafter"/>
</dbReference>
<evidence type="ECO:0000313" key="2">
    <source>
        <dbReference type="Proteomes" id="UP000504640"/>
    </source>
</evidence>
<dbReference type="GO" id="GO:0048268">
    <property type="term" value="P:clathrin coat assembly"/>
    <property type="evidence" value="ECO:0007669"/>
    <property type="project" value="TreeGrafter"/>
</dbReference>
<proteinExistence type="predicted"/>
<keyword evidence="2" id="KW-1185">Reference proteome</keyword>
<feature type="region of interest" description="Disordered" evidence="1">
    <location>
        <begin position="52"/>
        <end position="76"/>
    </location>
</feature>
<evidence type="ECO:0000313" key="3">
    <source>
        <dbReference type="RefSeq" id="XP_032129713.1"/>
    </source>
</evidence>
<dbReference type="GO" id="GO:0030136">
    <property type="term" value="C:clathrin-coated vesicle"/>
    <property type="evidence" value="ECO:0007669"/>
    <property type="project" value="TreeGrafter"/>
</dbReference>
<dbReference type="GO" id="GO:0005886">
    <property type="term" value="C:plasma membrane"/>
    <property type="evidence" value="ECO:0007669"/>
    <property type="project" value="TreeGrafter"/>
</dbReference>
<dbReference type="InterPro" id="IPR027267">
    <property type="entry name" value="AH/BAR_dom_sf"/>
</dbReference>
<dbReference type="PANTHER" id="PTHR23065">
    <property type="entry name" value="PROLINE-SERINE-THREONINE PHOSPHATASE INTERACTING PROTEIN 1"/>
    <property type="match status" value="1"/>
</dbReference>
<evidence type="ECO:0000256" key="1">
    <source>
        <dbReference type="SAM" id="MobiDB-lite"/>
    </source>
</evidence>
<dbReference type="Gene3D" id="1.20.1270.60">
    <property type="entry name" value="Arfaptin homology (AH) domain/BAR domain"/>
    <property type="match status" value="1"/>
</dbReference>
<dbReference type="Proteomes" id="UP000504640">
    <property type="component" value="Unplaced"/>
</dbReference>
<organism evidence="2 3">
    <name type="scientific">Sapajus apella</name>
    <name type="common">Brown-capped capuchin</name>
    <name type="synonym">Cebus apella</name>
    <dbReference type="NCBI Taxonomy" id="9515"/>
    <lineage>
        <taxon>Eukaryota</taxon>
        <taxon>Metazoa</taxon>
        <taxon>Chordata</taxon>
        <taxon>Craniata</taxon>
        <taxon>Vertebrata</taxon>
        <taxon>Euteleostomi</taxon>
        <taxon>Mammalia</taxon>
        <taxon>Eutheria</taxon>
        <taxon>Euarchontoglires</taxon>
        <taxon>Primates</taxon>
        <taxon>Haplorrhini</taxon>
        <taxon>Platyrrhini</taxon>
        <taxon>Cebidae</taxon>
        <taxon>Cebinae</taxon>
        <taxon>Sapajus</taxon>
    </lineage>
</organism>
<dbReference type="AlphaFoldDB" id="A0A6J3HGT7"/>
<dbReference type="GO" id="GO:0072583">
    <property type="term" value="P:clathrin-dependent endocytosis"/>
    <property type="evidence" value="ECO:0007669"/>
    <property type="project" value="TreeGrafter"/>
</dbReference>
<protein>
    <submittedName>
        <fullName evidence="3">F-BAR domain only protein 1-like</fullName>
    </submittedName>
</protein>
<dbReference type="GeneID" id="116548280"/>